<gene>
    <name evidence="2" type="ORF">PA7_33140</name>
</gene>
<accession>A0A511D487</accession>
<evidence type="ECO:0000313" key="2">
    <source>
        <dbReference type="EMBL" id="GEL19477.1"/>
    </source>
</evidence>
<dbReference type="Proteomes" id="UP000321328">
    <property type="component" value="Unassembled WGS sequence"/>
</dbReference>
<dbReference type="Pfam" id="PF02190">
    <property type="entry name" value="LON_substr_bdg"/>
    <property type="match status" value="1"/>
</dbReference>
<organism evidence="2 3">
    <name type="scientific">Pseudonocardia asaccharolytica DSM 44247 = NBRC 16224</name>
    <dbReference type="NCBI Taxonomy" id="1123024"/>
    <lineage>
        <taxon>Bacteria</taxon>
        <taxon>Bacillati</taxon>
        <taxon>Actinomycetota</taxon>
        <taxon>Actinomycetes</taxon>
        <taxon>Pseudonocardiales</taxon>
        <taxon>Pseudonocardiaceae</taxon>
        <taxon>Pseudonocardia</taxon>
    </lineage>
</organism>
<dbReference type="EMBL" id="BJVI01000038">
    <property type="protein sequence ID" value="GEL19477.1"/>
    <property type="molecule type" value="Genomic_DNA"/>
</dbReference>
<dbReference type="AlphaFoldDB" id="A0A511D487"/>
<sequence length="225" mass="24694">MAASLPLFPLGTVLLPGAPLPLHIFEPRYRQLTFDLVTGVVPDKQFGIVAMRDGWAPDTHGMAGLHEVGCTAELLDARRLPDGRFNIVTRGARRFRLRELDAESRPYLMGTVEYLPDDPAAASDASISALAAAARAAYRRYCATARRNDDWSEPGPDVSPDALAHVLAADCVLPVDDRQRLLEQTCPAKRLRMVRAILTRETELLTRLRAVPASIGSFAVEHSQN</sequence>
<dbReference type="OrthoDB" id="25394at2"/>
<reference evidence="2 3" key="1">
    <citation type="submission" date="2019-07" db="EMBL/GenBank/DDBJ databases">
        <title>Whole genome shotgun sequence of Pseudonocardia asaccharolytica NBRC 16224.</title>
        <authorList>
            <person name="Hosoyama A."/>
            <person name="Uohara A."/>
            <person name="Ohji S."/>
            <person name="Ichikawa N."/>
        </authorList>
    </citation>
    <scope>NUCLEOTIDE SEQUENCE [LARGE SCALE GENOMIC DNA]</scope>
    <source>
        <strain evidence="2 3">NBRC 16224</strain>
    </source>
</reference>
<dbReference type="InterPro" id="IPR015947">
    <property type="entry name" value="PUA-like_sf"/>
</dbReference>
<dbReference type="Gene3D" id="1.20.58.1480">
    <property type="match status" value="1"/>
</dbReference>
<protein>
    <submittedName>
        <fullName evidence="2">Peptidase</fullName>
    </submittedName>
</protein>
<dbReference type="PANTHER" id="PTHR46732">
    <property type="entry name" value="ATP-DEPENDENT PROTEASE LA (LON) DOMAIN PROTEIN"/>
    <property type="match status" value="1"/>
</dbReference>
<feature type="domain" description="Lon N-terminal" evidence="1">
    <location>
        <begin position="5"/>
        <end position="202"/>
    </location>
</feature>
<dbReference type="InterPro" id="IPR046336">
    <property type="entry name" value="Lon_prtase_N_sf"/>
</dbReference>
<evidence type="ECO:0000259" key="1">
    <source>
        <dbReference type="PROSITE" id="PS51787"/>
    </source>
</evidence>
<comment type="caution">
    <text evidence="2">The sequence shown here is derived from an EMBL/GenBank/DDBJ whole genome shotgun (WGS) entry which is preliminary data.</text>
</comment>
<dbReference type="Gene3D" id="2.30.130.40">
    <property type="entry name" value="LON domain-like"/>
    <property type="match status" value="1"/>
</dbReference>
<name>A0A511D487_9PSEU</name>
<dbReference type="STRING" id="1123024.GCA_000423625_01410"/>
<dbReference type="RefSeq" id="WP_028929433.1">
    <property type="nucleotide sequence ID" value="NZ_AUII01000004.1"/>
</dbReference>
<dbReference type="SMART" id="SM00464">
    <property type="entry name" value="LON"/>
    <property type="match status" value="1"/>
</dbReference>
<dbReference type="PROSITE" id="PS51787">
    <property type="entry name" value="LON_N"/>
    <property type="match status" value="1"/>
</dbReference>
<dbReference type="InterPro" id="IPR003111">
    <property type="entry name" value="Lon_prtase_N"/>
</dbReference>
<keyword evidence="3" id="KW-1185">Reference proteome</keyword>
<dbReference type="PANTHER" id="PTHR46732:SF8">
    <property type="entry name" value="ATP-DEPENDENT PROTEASE LA (LON) DOMAIN PROTEIN"/>
    <property type="match status" value="1"/>
</dbReference>
<dbReference type="SUPFAM" id="SSF88697">
    <property type="entry name" value="PUA domain-like"/>
    <property type="match status" value="1"/>
</dbReference>
<evidence type="ECO:0000313" key="3">
    <source>
        <dbReference type="Proteomes" id="UP000321328"/>
    </source>
</evidence>
<proteinExistence type="predicted"/>